<evidence type="ECO:0000256" key="1">
    <source>
        <dbReference type="ARBA" id="ARBA00022801"/>
    </source>
</evidence>
<sequence length="254" mass="26817">MRISERTVVFLRHALGGSARSFDLVRERLPEVETIAVDLPGFGQAVGVEGYSVAAMVDHVAGVVAARAPARWMVVGHSMGGKVATLLARTAVTDPALASLAGVVLLAASPPSPEPIEEGRRDRMIGWVADGPIADADARRYVDANSAARLPVPVFATAVAEARRSSRRAWRAWLEHGSREDMREAAGVLPYPALIVAGAKDGDLGEAAQRRLNVPHYVDATVEVVPGAAHLPPLEAPDAVAALIARHVEACRAM</sequence>
<protein>
    <submittedName>
        <fullName evidence="3">Pimeloyl-ACP methyl ester carboxylesterase</fullName>
    </submittedName>
</protein>
<keyword evidence="1" id="KW-0378">Hydrolase</keyword>
<keyword evidence="4" id="KW-1185">Reference proteome</keyword>
<dbReference type="RefSeq" id="WP_093331885.1">
    <property type="nucleotide sequence ID" value="NZ_FOXP01000003.1"/>
</dbReference>
<reference evidence="3 4" key="1">
    <citation type="submission" date="2016-10" db="EMBL/GenBank/DDBJ databases">
        <authorList>
            <person name="de Groot N.N."/>
        </authorList>
    </citation>
    <scope>NUCLEOTIDE SEQUENCE [LARGE SCALE GENOMIC DNA]</scope>
    <source>
        <strain evidence="3 4">CGMCC 1.9113</strain>
    </source>
</reference>
<dbReference type="AlphaFoldDB" id="A0A1I5R6R2"/>
<dbReference type="STRING" id="634430.SAMN04488241_10329"/>
<dbReference type="InterPro" id="IPR000073">
    <property type="entry name" value="AB_hydrolase_1"/>
</dbReference>
<dbReference type="Pfam" id="PF12697">
    <property type="entry name" value="Abhydrolase_6"/>
    <property type="match status" value="1"/>
</dbReference>
<dbReference type="PANTHER" id="PTHR43798:SF31">
    <property type="entry name" value="AB HYDROLASE SUPERFAMILY PROTEIN YCLE"/>
    <property type="match status" value="1"/>
</dbReference>
<accession>A0A1I5R6R2</accession>
<dbReference type="Proteomes" id="UP000199586">
    <property type="component" value="Unassembled WGS sequence"/>
</dbReference>
<organism evidence="3 4">
    <name type="scientific">Sphingomonas rubra</name>
    <dbReference type="NCBI Taxonomy" id="634430"/>
    <lineage>
        <taxon>Bacteria</taxon>
        <taxon>Pseudomonadati</taxon>
        <taxon>Pseudomonadota</taxon>
        <taxon>Alphaproteobacteria</taxon>
        <taxon>Sphingomonadales</taxon>
        <taxon>Sphingomonadaceae</taxon>
        <taxon>Sphingomonas</taxon>
    </lineage>
</organism>
<feature type="domain" description="AB hydrolase-1" evidence="2">
    <location>
        <begin position="8"/>
        <end position="242"/>
    </location>
</feature>
<dbReference type="InterPro" id="IPR050266">
    <property type="entry name" value="AB_hydrolase_sf"/>
</dbReference>
<dbReference type="OrthoDB" id="9780765at2"/>
<name>A0A1I5R6R2_9SPHN</name>
<dbReference type="GO" id="GO:0016020">
    <property type="term" value="C:membrane"/>
    <property type="evidence" value="ECO:0007669"/>
    <property type="project" value="TreeGrafter"/>
</dbReference>
<proteinExistence type="predicted"/>
<dbReference type="GO" id="GO:0016787">
    <property type="term" value="F:hydrolase activity"/>
    <property type="evidence" value="ECO:0007669"/>
    <property type="project" value="UniProtKB-KW"/>
</dbReference>
<evidence type="ECO:0000313" key="3">
    <source>
        <dbReference type="EMBL" id="SFP54080.1"/>
    </source>
</evidence>
<evidence type="ECO:0000259" key="2">
    <source>
        <dbReference type="Pfam" id="PF12697"/>
    </source>
</evidence>
<gene>
    <name evidence="3" type="ORF">SAMN04488241_10329</name>
</gene>
<evidence type="ECO:0000313" key="4">
    <source>
        <dbReference type="Proteomes" id="UP000199586"/>
    </source>
</evidence>
<dbReference type="PANTHER" id="PTHR43798">
    <property type="entry name" value="MONOACYLGLYCEROL LIPASE"/>
    <property type="match status" value="1"/>
</dbReference>
<dbReference type="EMBL" id="FOXP01000003">
    <property type="protein sequence ID" value="SFP54080.1"/>
    <property type="molecule type" value="Genomic_DNA"/>
</dbReference>
<dbReference type="InterPro" id="IPR029058">
    <property type="entry name" value="AB_hydrolase_fold"/>
</dbReference>
<dbReference type="Gene3D" id="3.40.50.1820">
    <property type="entry name" value="alpha/beta hydrolase"/>
    <property type="match status" value="1"/>
</dbReference>
<dbReference type="SUPFAM" id="SSF53474">
    <property type="entry name" value="alpha/beta-Hydrolases"/>
    <property type="match status" value="1"/>
</dbReference>